<dbReference type="EMBL" id="JAEAOA010000143">
    <property type="protein sequence ID" value="KAK3594706.1"/>
    <property type="molecule type" value="Genomic_DNA"/>
</dbReference>
<dbReference type="InterPro" id="IPR020904">
    <property type="entry name" value="Sc_DH/Rdtase_CS"/>
</dbReference>
<dbReference type="InterPro" id="IPR036291">
    <property type="entry name" value="NAD(P)-bd_dom_sf"/>
</dbReference>
<dbReference type="PRINTS" id="PR00080">
    <property type="entry name" value="SDRFAMILY"/>
</dbReference>
<sequence length="258" mass="28205">MTSLKEKVIIITGASSGIGEATAVHLAELQPFLTLTGRNEDNLGKVAKQCEEVGLPAERILLIKADLNVEEDIKRIVETTIKQFGRIDVLVNNAGYGDFTSFADSKLELFDQMMRVNLRAPFYLCQLCAPYLIQTKGTIVNVSSQAGQRAFPNAMIYAMTKAGLDNFTKSLAMELAKHKVRVNSVLPGMTKTAFQLRAGMPPEAYEKYLESQDEKQPLGGAVAPIDVAKAIKFMASDESSFITGELLFVDGGRHTKPV</sequence>
<dbReference type="Gene3D" id="3.40.50.720">
    <property type="entry name" value="NAD(P)-binding Rossmann-like Domain"/>
    <property type="match status" value="1"/>
</dbReference>
<dbReference type="InterPro" id="IPR002347">
    <property type="entry name" value="SDR_fam"/>
</dbReference>
<dbReference type="FunFam" id="3.40.50.720:FF:000084">
    <property type="entry name" value="Short-chain dehydrogenase reductase"/>
    <property type="match status" value="1"/>
</dbReference>
<dbReference type="PRINTS" id="PR00081">
    <property type="entry name" value="GDHRDH"/>
</dbReference>
<dbReference type="Pfam" id="PF13561">
    <property type="entry name" value="adh_short_C2"/>
    <property type="match status" value="1"/>
</dbReference>
<dbReference type="GO" id="GO:0016491">
    <property type="term" value="F:oxidoreductase activity"/>
    <property type="evidence" value="ECO:0007669"/>
    <property type="project" value="UniProtKB-KW"/>
</dbReference>
<dbReference type="PANTHER" id="PTHR43975">
    <property type="entry name" value="ZGC:101858"/>
    <property type="match status" value="1"/>
</dbReference>
<dbReference type="SUPFAM" id="SSF51735">
    <property type="entry name" value="NAD(P)-binding Rossmann-fold domains"/>
    <property type="match status" value="1"/>
</dbReference>
<comment type="caution">
    <text evidence="2">The sequence shown here is derived from an EMBL/GenBank/DDBJ whole genome shotgun (WGS) entry which is preliminary data.</text>
</comment>
<gene>
    <name evidence="2" type="ORF">CHS0354_001527</name>
</gene>
<evidence type="ECO:0000313" key="2">
    <source>
        <dbReference type="EMBL" id="KAK3594706.1"/>
    </source>
</evidence>
<evidence type="ECO:0000256" key="1">
    <source>
        <dbReference type="ARBA" id="ARBA00023002"/>
    </source>
</evidence>
<keyword evidence="3" id="KW-1185">Reference proteome</keyword>
<dbReference type="PANTHER" id="PTHR43975:SF2">
    <property type="entry name" value="EG:BACR7A4.14 PROTEIN-RELATED"/>
    <property type="match status" value="1"/>
</dbReference>
<reference evidence="2" key="1">
    <citation type="journal article" date="2021" name="Genome Biol. Evol.">
        <title>A High-Quality Reference Genome for a Parasitic Bivalve with Doubly Uniparental Inheritance (Bivalvia: Unionida).</title>
        <authorList>
            <person name="Smith C.H."/>
        </authorList>
    </citation>
    <scope>NUCLEOTIDE SEQUENCE</scope>
    <source>
        <strain evidence="2">CHS0354</strain>
    </source>
</reference>
<keyword evidence="1" id="KW-0560">Oxidoreductase</keyword>
<accession>A0AAE0VYE6</accession>
<proteinExistence type="predicted"/>
<organism evidence="2 3">
    <name type="scientific">Potamilus streckersoni</name>
    <dbReference type="NCBI Taxonomy" id="2493646"/>
    <lineage>
        <taxon>Eukaryota</taxon>
        <taxon>Metazoa</taxon>
        <taxon>Spiralia</taxon>
        <taxon>Lophotrochozoa</taxon>
        <taxon>Mollusca</taxon>
        <taxon>Bivalvia</taxon>
        <taxon>Autobranchia</taxon>
        <taxon>Heteroconchia</taxon>
        <taxon>Palaeoheterodonta</taxon>
        <taxon>Unionida</taxon>
        <taxon>Unionoidea</taxon>
        <taxon>Unionidae</taxon>
        <taxon>Ambleminae</taxon>
        <taxon>Lampsilini</taxon>
        <taxon>Potamilus</taxon>
    </lineage>
</organism>
<protein>
    <submittedName>
        <fullName evidence="2">Uncharacterized protein</fullName>
    </submittedName>
</protein>
<reference evidence="2" key="2">
    <citation type="journal article" date="2021" name="Genome Biol. Evol.">
        <title>Developing a high-quality reference genome for a parasitic bivalve with doubly uniparental inheritance (Bivalvia: Unionida).</title>
        <authorList>
            <person name="Smith C.H."/>
        </authorList>
    </citation>
    <scope>NUCLEOTIDE SEQUENCE</scope>
    <source>
        <strain evidence="2">CHS0354</strain>
        <tissue evidence="2">Mantle</tissue>
    </source>
</reference>
<evidence type="ECO:0000313" key="3">
    <source>
        <dbReference type="Proteomes" id="UP001195483"/>
    </source>
</evidence>
<dbReference type="PROSITE" id="PS00061">
    <property type="entry name" value="ADH_SHORT"/>
    <property type="match status" value="1"/>
</dbReference>
<dbReference type="Proteomes" id="UP001195483">
    <property type="component" value="Unassembled WGS sequence"/>
</dbReference>
<name>A0AAE0VYE6_9BIVA</name>
<reference evidence="2" key="3">
    <citation type="submission" date="2023-05" db="EMBL/GenBank/DDBJ databases">
        <authorList>
            <person name="Smith C.H."/>
        </authorList>
    </citation>
    <scope>NUCLEOTIDE SEQUENCE</scope>
    <source>
        <strain evidence="2">CHS0354</strain>
        <tissue evidence="2">Mantle</tissue>
    </source>
</reference>
<dbReference type="AlphaFoldDB" id="A0AAE0VYE6"/>